<comment type="caution">
    <text evidence="4">The sequence shown here is derived from an EMBL/GenBank/DDBJ whole genome shotgun (WGS) entry which is preliminary data.</text>
</comment>
<evidence type="ECO:0000256" key="1">
    <source>
        <dbReference type="ARBA" id="ARBA00022729"/>
    </source>
</evidence>
<dbReference type="InterPro" id="IPR027385">
    <property type="entry name" value="Beta-barrel_OMP"/>
</dbReference>
<gene>
    <name evidence="4" type="ORF">DFR28_10221</name>
</gene>
<dbReference type="PRINTS" id="PR00316">
    <property type="entry name" value="ENTEROVIROMP"/>
</dbReference>
<dbReference type="EMBL" id="QNRT01000002">
    <property type="protein sequence ID" value="RBP50610.1"/>
    <property type="molecule type" value="Genomic_DNA"/>
</dbReference>
<organism evidence="4 5">
    <name type="scientific">Arenicella xantha</name>
    <dbReference type="NCBI Taxonomy" id="644221"/>
    <lineage>
        <taxon>Bacteria</taxon>
        <taxon>Pseudomonadati</taxon>
        <taxon>Pseudomonadota</taxon>
        <taxon>Gammaproteobacteria</taxon>
        <taxon>Arenicellales</taxon>
        <taxon>Arenicellaceae</taxon>
        <taxon>Arenicella</taxon>
    </lineage>
</organism>
<dbReference type="InParanoid" id="A0A395JPH8"/>
<protein>
    <submittedName>
        <fullName evidence="4">Outer membrane protein with beta-barrel domain</fullName>
    </submittedName>
</protein>
<dbReference type="OrthoDB" id="6386495at2"/>
<dbReference type="InterPro" id="IPR000758">
    <property type="entry name" value="Enterovir_OMP"/>
</dbReference>
<dbReference type="GO" id="GO:0044384">
    <property type="term" value="C:host outer membrane"/>
    <property type="evidence" value="ECO:0007669"/>
    <property type="project" value="InterPro"/>
</dbReference>
<dbReference type="RefSeq" id="WP_113953456.1">
    <property type="nucleotide sequence ID" value="NZ_QNRT01000002.1"/>
</dbReference>
<feature type="domain" description="Outer membrane protein beta-barrel" evidence="3">
    <location>
        <begin position="13"/>
        <end position="192"/>
    </location>
</feature>
<keyword evidence="5" id="KW-1185">Reference proteome</keyword>
<proteinExistence type="predicted"/>
<sequence>MKKIIKLLVSMTLIMFVLNAQAEKLFELSAGQVEIGNGDTEFAQLAYGFELESYPVAVLIRLGAALDDIENETNLGLGGEAAEARGYTSTLSETAADLKFASLLASPDLALTDNFSVYGLAGYSLISADVQTIGRVNGIAVVDGSLGEIDGGYFSYGAGLRLNFIESFSIKAEYFALSSDISTTSVGFAWHF</sequence>
<feature type="signal peptide" evidence="2">
    <location>
        <begin position="1"/>
        <end position="22"/>
    </location>
</feature>
<evidence type="ECO:0000313" key="4">
    <source>
        <dbReference type="EMBL" id="RBP50610.1"/>
    </source>
</evidence>
<dbReference type="Proteomes" id="UP000253083">
    <property type="component" value="Unassembled WGS sequence"/>
</dbReference>
<keyword evidence="1 2" id="KW-0732">Signal</keyword>
<dbReference type="Gene3D" id="2.40.160.20">
    <property type="match status" value="1"/>
</dbReference>
<name>A0A395JPH8_9GAMM</name>
<dbReference type="InterPro" id="IPR011250">
    <property type="entry name" value="OMP/PagP_B-barrel"/>
</dbReference>
<reference evidence="4 5" key="1">
    <citation type="submission" date="2018-06" db="EMBL/GenBank/DDBJ databases">
        <title>Genomic Encyclopedia of Type Strains, Phase IV (KMG-IV): sequencing the most valuable type-strain genomes for metagenomic binning, comparative biology and taxonomic classification.</title>
        <authorList>
            <person name="Goeker M."/>
        </authorList>
    </citation>
    <scope>NUCLEOTIDE SEQUENCE [LARGE SCALE GENOMIC DNA]</scope>
    <source>
        <strain evidence="4 5">DSM 24032</strain>
    </source>
</reference>
<dbReference type="SUPFAM" id="SSF56925">
    <property type="entry name" value="OMPA-like"/>
    <property type="match status" value="1"/>
</dbReference>
<accession>A0A395JPH8</accession>
<dbReference type="AlphaFoldDB" id="A0A395JPH8"/>
<evidence type="ECO:0000256" key="2">
    <source>
        <dbReference type="SAM" id="SignalP"/>
    </source>
</evidence>
<feature type="chain" id="PRO_5017443610" evidence="2">
    <location>
        <begin position="23"/>
        <end position="192"/>
    </location>
</feature>
<evidence type="ECO:0000313" key="5">
    <source>
        <dbReference type="Proteomes" id="UP000253083"/>
    </source>
</evidence>
<dbReference type="Pfam" id="PF13505">
    <property type="entry name" value="OMP_b-brl"/>
    <property type="match status" value="1"/>
</dbReference>
<evidence type="ECO:0000259" key="3">
    <source>
        <dbReference type="Pfam" id="PF13505"/>
    </source>
</evidence>